<evidence type="ECO:0000313" key="4">
    <source>
        <dbReference type="Proteomes" id="UP000199759"/>
    </source>
</evidence>
<dbReference type="RefSeq" id="WP_233342501.1">
    <property type="nucleotide sequence ID" value="NZ_FNHG01000021.1"/>
</dbReference>
<dbReference type="STRING" id="144026.SAMN04488568_1215"/>
<feature type="transmembrane region" description="Helical" evidence="1">
    <location>
        <begin position="20"/>
        <end position="49"/>
    </location>
</feature>
<dbReference type="Gene3D" id="1.10.287.70">
    <property type="match status" value="1"/>
</dbReference>
<dbReference type="Pfam" id="PF07885">
    <property type="entry name" value="Ion_trans_2"/>
    <property type="match status" value="1"/>
</dbReference>
<accession>A0A1G9VV75</accession>
<dbReference type="InterPro" id="IPR013099">
    <property type="entry name" value="K_chnl_dom"/>
</dbReference>
<feature type="transmembrane region" description="Helical" evidence="1">
    <location>
        <begin position="134"/>
        <end position="155"/>
    </location>
</feature>
<dbReference type="SUPFAM" id="SSF81324">
    <property type="entry name" value="Voltage-gated potassium channels"/>
    <property type="match status" value="1"/>
</dbReference>
<evidence type="ECO:0000259" key="2">
    <source>
        <dbReference type="Pfam" id="PF07885"/>
    </source>
</evidence>
<keyword evidence="1" id="KW-0472">Membrane</keyword>
<dbReference type="EMBL" id="FNHG01000021">
    <property type="protein sequence ID" value="SDM75785.1"/>
    <property type="molecule type" value="Genomic_DNA"/>
</dbReference>
<sequence>MRFSDGKACVPSSPVAKGKSMIWAILVSFAICSVTVVVHMGGLVLLMAFMRARTGRIRPHQSMARQTGFIMLIVFGLFAIHAVEIWAYALLYLALGEFSTLESALYFATSTFTTLGYGDVLLSQEWRLVGAIEGFNGFLLIGWSTAFLVTVIGRLRAIEFDWLDHHLEGD</sequence>
<keyword evidence="4" id="KW-1185">Reference proteome</keyword>
<gene>
    <name evidence="3" type="ORF">SAMN04488568_1215</name>
</gene>
<evidence type="ECO:0000313" key="3">
    <source>
        <dbReference type="EMBL" id="SDM75785.1"/>
    </source>
</evidence>
<dbReference type="Proteomes" id="UP000199759">
    <property type="component" value="Unassembled WGS sequence"/>
</dbReference>
<protein>
    <submittedName>
        <fullName evidence="3">Ion channel</fullName>
    </submittedName>
</protein>
<feature type="transmembrane region" description="Helical" evidence="1">
    <location>
        <begin position="69"/>
        <end position="91"/>
    </location>
</feature>
<keyword evidence="1" id="KW-1133">Transmembrane helix</keyword>
<feature type="transmembrane region" description="Helical" evidence="1">
    <location>
        <begin position="103"/>
        <end position="122"/>
    </location>
</feature>
<reference evidence="3 4" key="1">
    <citation type="submission" date="2016-10" db="EMBL/GenBank/DDBJ databases">
        <authorList>
            <person name="de Groot N.N."/>
        </authorList>
    </citation>
    <scope>NUCLEOTIDE SEQUENCE [LARGE SCALE GENOMIC DNA]</scope>
    <source>
        <strain evidence="3 4">DSM 16077</strain>
    </source>
</reference>
<proteinExistence type="predicted"/>
<feature type="domain" description="Potassium channel" evidence="2">
    <location>
        <begin position="82"/>
        <end position="152"/>
    </location>
</feature>
<name>A0A1G9VV75_9PROT</name>
<keyword evidence="1" id="KW-0812">Transmembrane</keyword>
<evidence type="ECO:0000256" key="1">
    <source>
        <dbReference type="SAM" id="Phobius"/>
    </source>
</evidence>
<dbReference type="AlphaFoldDB" id="A0A1G9VV75"/>
<organism evidence="3 4">
    <name type="scientific">Maricaulis salignorans</name>
    <dbReference type="NCBI Taxonomy" id="144026"/>
    <lineage>
        <taxon>Bacteria</taxon>
        <taxon>Pseudomonadati</taxon>
        <taxon>Pseudomonadota</taxon>
        <taxon>Alphaproteobacteria</taxon>
        <taxon>Maricaulales</taxon>
        <taxon>Maricaulaceae</taxon>
        <taxon>Maricaulis</taxon>
    </lineage>
</organism>